<dbReference type="HOGENOM" id="CLU_1710717_0_0_10"/>
<keyword evidence="1" id="KW-0472">Membrane</keyword>
<dbReference type="KEGG" id="hhy:Halhy_5901"/>
<proteinExistence type="predicted"/>
<organism evidence="2 3">
    <name type="scientific">Haliscomenobacter hydrossis (strain ATCC 27775 / DSM 1100 / LMG 10767 / O)</name>
    <dbReference type="NCBI Taxonomy" id="760192"/>
    <lineage>
        <taxon>Bacteria</taxon>
        <taxon>Pseudomonadati</taxon>
        <taxon>Bacteroidota</taxon>
        <taxon>Saprospiria</taxon>
        <taxon>Saprospirales</taxon>
        <taxon>Haliscomenobacteraceae</taxon>
        <taxon>Haliscomenobacter</taxon>
    </lineage>
</organism>
<dbReference type="EMBL" id="CP002691">
    <property type="protein sequence ID" value="AEE53724.1"/>
    <property type="molecule type" value="Genomic_DNA"/>
</dbReference>
<feature type="transmembrane region" description="Helical" evidence="1">
    <location>
        <begin position="12"/>
        <end position="29"/>
    </location>
</feature>
<evidence type="ECO:0000256" key="1">
    <source>
        <dbReference type="SAM" id="Phobius"/>
    </source>
</evidence>
<accession>F4KZ70</accession>
<name>F4KZ70_HALH1</name>
<sequence>MYPNFIPQPYRRPINIALILGMLIVLYFIGKKLKIWDKPEVEGAEVKLDPKKEPPRAGFSAANEVSKLADLLSMAWDGGGEDLKAFNTILNYKDNEVTAVHNEWRKQYAGGNFWGGIKATLRQQINAETIWWYRKEAVEKKALVLKKLDRLNL</sequence>
<keyword evidence="1" id="KW-0812">Transmembrane</keyword>
<evidence type="ECO:0000313" key="3">
    <source>
        <dbReference type="Proteomes" id="UP000008461"/>
    </source>
</evidence>
<dbReference type="STRING" id="760192.Halhy_5901"/>
<keyword evidence="1" id="KW-1133">Transmembrane helix</keyword>
<dbReference type="RefSeq" id="WP_013768252.1">
    <property type="nucleotide sequence ID" value="NC_015510.1"/>
</dbReference>
<evidence type="ECO:0000313" key="2">
    <source>
        <dbReference type="EMBL" id="AEE53724.1"/>
    </source>
</evidence>
<dbReference type="Proteomes" id="UP000008461">
    <property type="component" value="Chromosome"/>
</dbReference>
<dbReference type="AlphaFoldDB" id="F4KZ70"/>
<protein>
    <submittedName>
        <fullName evidence="2">Uncharacterized protein</fullName>
    </submittedName>
</protein>
<gene>
    <name evidence="2" type="ordered locus">Halhy_5901</name>
</gene>
<reference evidence="2 3" key="1">
    <citation type="journal article" date="2011" name="Stand. Genomic Sci.">
        <title>Complete genome sequence of Haliscomenobacter hydrossis type strain (O).</title>
        <authorList>
            <consortium name="US DOE Joint Genome Institute (JGI-PGF)"/>
            <person name="Daligault H."/>
            <person name="Lapidus A."/>
            <person name="Zeytun A."/>
            <person name="Nolan M."/>
            <person name="Lucas S."/>
            <person name="Del Rio T.G."/>
            <person name="Tice H."/>
            <person name="Cheng J.F."/>
            <person name="Tapia R."/>
            <person name="Han C."/>
            <person name="Goodwin L."/>
            <person name="Pitluck S."/>
            <person name="Liolios K."/>
            <person name="Pagani I."/>
            <person name="Ivanova N."/>
            <person name="Huntemann M."/>
            <person name="Mavromatis K."/>
            <person name="Mikhailova N."/>
            <person name="Pati A."/>
            <person name="Chen A."/>
            <person name="Palaniappan K."/>
            <person name="Land M."/>
            <person name="Hauser L."/>
            <person name="Brambilla E.M."/>
            <person name="Rohde M."/>
            <person name="Verbarg S."/>
            <person name="Goker M."/>
            <person name="Bristow J."/>
            <person name="Eisen J.A."/>
            <person name="Markowitz V."/>
            <person name="Hugenholtz P."/>
            <person name="Kyrpides N.C."/>
            <person name="Klenk H.P."/>
            <person name="Woyke T."/>
        </authorList>
    </citation>
    <scope>NUCLEOTIDE SEQUENCE [LARGE SCALE GENOMIC DNA]</scope>
    <source>
        <strain evidence="3">ATCC 27775 / DSM 1100 / LMG 10767 / O</strain>
    </source>
</reference>
<reference key="2">
    <citation type="submission" date="2011-04" db="EMBL/GenBank/DDBJ databases">
        <title>Complete sequence of chromosome of Haliscomenobacter hydrossis DSM 1100.</title>
        <authorList>
            <consortium name="US DOE Joint Genome Institute (JGI-PGF)"/>
            <person name="Lucas S."/>
            <person name="Han J."/>
            <person name="Lapidus A."/>
            <person name="Bruce D."/>
            <person name="Goodwin L."/>
            <person name="Pitluck S."/>
            <person name="Peters L."/>
            <person name="Kyrpides N."/>
            <person name="Mavromatis K."/>
            <person name="Ivanova N."/>
            <person name="Ovchinnikova G."/>
            <person name="Pagani I."/>
            <person name="Daligault H."/>
            <person name="Detter J.C."/>
            <person name="Han C."/>
            <person name="Land M."/>
            <person name="Hauser L."/>
            <person name="Markowitz V."/>
            <person name="Cheng J.-F."/>
            <person name="Hugenholtz P."/>
            <person name="Woyke T."/>
            <person name="Wu D."/>
            <person name="Verbarg S."/>
            <person name="Frueling A."/>
            <person name="Brambilla E."/>
            <person name="Klenk H.-P."/>
            <person name="Eisen J.A."/>
        </authorList>
    </citation>
    <scope>NUCLEOTIDE SEQUENCE</scope>
    <source>
        <strain>DSM 1100</strain>
    </source>
</reference>
<keyword evidence="3" id="KW-1185">Reference proteome</keyword>